<dbReference type="EMBL" id="MFPX01000029">
    <property type="protein sequence ID" value="OGH65880.1"/>
    <property type="molecule type" value="Genomic_DNA"/>
</dbReference>
<dbReference type="PANTHER" id="PTHR14969">
    <property type="entry name" value="SPHINGOSINE-1-PHOSPHATE PHOSPHOHYDROLASE"/>
    <property type="match status" value="1"/>
</dbReference>
<keyword evidence="1" id="KW-0472">Membrane</keyword>
<feature type="domain" description="Phosphatidic acid phosphatase type 2/haloperoxidase" evidence="2">
    <location>
        <begin position="59"/>
        <end position="172"/>
    </location>
</feature>
<dbReference type="Proteomes" id="UP000178742">
    <property type="component" value="Unassembled WGS sequence"/>
</dbReference>
<comment type="caution">
    <text evidence="3">The sequence shown here is derived from an EMBL/GenBank/DDBJ whole genome shotgun (WGS) entry which is preliminary data.</text>
</comment>
<organism evidence="3 4">
    <name type="scientific">Candidatus Magasanikbacteria bacterium RIFCSPHIGHO2_02_FULL_41_13</name>
    <dbReference type="NCBI Taxonomy" id="1798676"/>
    <lineage>
        <taxon>Bacteria</taxon>
        <taxon>Candidatus Magasanikiibacteriota</taxon>
    </lineage>
</organism>
<dbReference type="CDD" id="cd03392">
    <property type="entry name" value="PAP2_like_2"/>
    <property type="match status" value="1"/>
</dbReference>
<dbReference type="Pfam" id="PF01569">
    <property type="entry name" value="PAP2"/>
    <property type="match status" value="1"/>
</dbReference>
<dbReference type="InterPro" id="IPR036938">
    <property type="entry name" value="PAP2/HPO_sf"/>
</dbReference>
<sequence length="190" mass="21271">MILNFIISLDLRVNALLLLLRDPLAIKFFHVITFFGEVFVVGILALLASALLWRAGKKYHMVALWLSIIGSEGITFLLKISIQRARPLDALVLETSNSFPSGHATLAIAFYGFIAYLLLQKMKKSKYRIPVFILFILFIFAIGFSRLYLGVHYLSDVCVGSVIGLVGLVASIVVGKNKIFQAYVDKFLKR</sequence>
<evidence type="ECO:0000259" key="2">
    <source>
        <dbReference type="SMART" id="SM00014"/>
    </source>
</evidence>
<feature type="transmembrane region" description="Helical" evidence="1">
    <location>
        <begin position="28"/>
        <end position="53"/>
    </location>
</feature>
<accession>A0A1F6M2R2</accession>
<evidence type="ECO:0000256" key="1">
    <source>
        <dbReference type="SAM" id="Phobius"/>
    </source>
</evidence>
<evidence type="ECO:0000313" key="4">
    <source>
        <dbReference type="Proteomes" id="UP000178742"/>
    </source>
</evidence>
<dbReference type="PANTHER" id="PTHR14969:SF13">
    <property type="entry name" value="AT30094P"/>
    <property type="match status" value="1"/>
</dbReference>
<keyword evidence="1" id="KW-1133">Transmembrane helix</keyword>
<dbReference type="STRING" id="1798676.A3B90_03190"/>
<feature type="transmembrane region" description="Helical" evidence="1">
    <location>
        <begin position="102"/>
        <end position="119"/>
    </location>
</feature>
<proteinExistence type="predicted"/>
<dbReference type="SMART" id="SM00014">
    <property type="entry name" value="acidPPc"/>
    <property type="match status" value="1"/>
</dbReference>
<evidence type="ECO:0000313" key="3">
    <source>
        <dbReference type="EMBL" id="OGH65880.1"/>
    </source>
</evidence>
<name>A0A1F6M2R2_9BACT</name>
<feature type="transmembrane region" description="Helical" evidence="1">
    <location>
        <begin position="131"/>
        <end position="148"/>
    </location>
</feature>
<dbReference type="SUPFAM" id="SSF48317">
    <property type="entry name" value="Acid phosphatase/Vanadium-dependent haloperoxidase"/>
    <property type="match status" value="1"/>
</dbReference>
<dbReference type="AlphaFoldDB" id="A0A1F6M2R2"/>
<dbReference type="InterPro" id="IPR000326">
    <property type="entry name" value="PAP2/HPO"/>
</dbReference>
<gene>
    <name evidence="3" type="ORF">A3B90_03190</name>
</gene>
<protein>
    <recommendedName>
        <fullName evidence="2">Phosphatidic acid phosphatase type 2/haloperoxidase domain-containing protein</fullName>
    </recommendedName>
</protein>
<dbReference type="Gene3D" id="1.20.144.10">
    <property type="entry name" value="Phosphatidic acid phosphatase type 2/haloperoxidase"/>
    <property type="match status" value="1"/>
</dbReference>
<feature type="transmembrane region" description="Helical" evidence="1">
    <location>
        <begin position="62"/>
        <end position="82"/>
    </location>
</feature>
<feature type="transmembrane region" description="Helical" evidence="1">
    <location>
        <begin position="154"/>
        <end position="174"/>
    </location>
</feature>
<reference evidence="3 4" key="1">
    <citation type="journal article" date="2016" name="Nat. Commun.">
        <title>Thousands of microbial genomes shed light on interconnected biogeochemical processes in an aquifer system.</title>
        <authorList>
            <person name="Anantharaman K."/>
            <person name="Brown C.T."/>
            <person name="Hug L.A."/>
            <person name="Sharon I."/>
            <person name="Castelle C.J."/>
            <person name="Probst A.J."/>
            <person name="Thomas B.C."/>
            <person name="Singh A."/>
            <person name="Wilkins M.J."/>
            <person name="Karaoz U."/>
            <person name="Brodie E.L."/>
            <person name="Williams K.H."/>
            <person name="Hubbard S.S."/>
            <person name="Banfield J.F."/>
        </authorList>
    </citation>
    <scope>NUCLEOTIDE SEQUENCE [LARGE SCALE GENOMIC DNA]</scope>
</reference>
<keyword evidence="1" id="KW-0812">Transmembrane</keyword>